<gene>
    <name evidence="1" type="ORF">SAMN02745204_02358</name>
</gene>
<name>A0A1M5B4J2_9GAMM</name>
<dbReference type="EMBL" id="FQUK01000076">
    <property type="protein sequence ID" value="SHF37326.1"/>
    <property type="molecule type" value="Genomic_DNA"/>
</dbReference>
<protein>
    <submittedName>
        <fullName evidence="1">Uncharacterized protein</fullName>
    </submittedName>
</protein>
<accession>A0A1M5B4J2</accession>
<dbReference type="Proteomes" id="UP000242857">
    <property type="component" value="Unassembled WGS sequence"/>
</dbReference>
<proteinExistence type="predicted"/>
<evidence type="ECO:0000313" key="2">
    <source>
        <dbReference type="Proteomes" id="UP000242857"/>
    </source>
</evidence>
<dbReference type="RefSeq" id="WP_178137937.1">
    <property type="nucleotide sequence ID" value="NZ_FQUK01000076.1"/>
</dbReference>
<reference evidence="2" key="1">
    <citation type="submission" date="2016-11" db="EMBL/GenBank/DDBJ databases">
        <authorList>
            <person name="Varghese N."/>
            <person name="Submissions S."/>
        </authorList>
    </citation>
    <scope>NUCLEOTIDE SEQUENCE [LARGE SCALE GENOMIC DNA]</scope>
    <source>
        <strain evidence="2">DSM 14834</strain>
    </source>
</reference>
<dbReference type="AlphaFoldDB" id="A0A1M5B4J2"/>
<evidence type="ECO:0000313" key="1">
    <source>
        <dbReference type="EMBL" id="SHF37326.1"/>
    </source>
</evidence>
<organism evidence="1 2">
    <name type="scientific">Thermomonas hydrothermalis</name>
    <dbReference type="NCBI Taxonomy" id="213588"/>
    <lineage>
        <taxon>Bacteria</taxon>
        <taxon>Pseudomonadati</taxon>
        <taxon>Pseudomonadota</taxon>
        <taxon>Gammaproteobacteria</taxon>
        <taxon>Lysobacterales</taxon>
        <taxon>Lysobacteraceae</taxon>
        <taxon>Thermomonas</taxon>
    </lineage>
</organism>
<sequence length="50" mass="5526">MGFKNTGSLVAAVCRDTGLPVRLVYEGKRNEKVTVLYDYSREVVIRPPAG</sequence>
<keyword evidence="2" id="KW-1185">Reference proteome</keyword>